<evidence type="ECO:0000256" key="1">
    <source>
        <dbReference type="ARBA" id="ARBA00009998"/>
    </source>
</evidence>
<protein>
    <recommendedName>
        <fullName evidence="6">Exodeoxyribonuclease 7 small subunit</fullName>
        <ecNumber evidence="6">3.1.11.6</ecNumber>
    </recommendedName>
    <alternativeName>
        <fullName evidence="6">Exodeoxyribonuclease VII small subunit</fullName>
        <shortName evidence="6">Exonuclease VII small subunit</shortName>
    </alternativeName>
</protein>
<dbReference type="OrthoDB" id="9808145at2"/>
<dbReference type="InterPro" id="IPR003761">
    <property type="entry name" value="Exonuc_VII_S"/>
</dbReference>
<evidence type="ECO:0000313" key="7">
    <source>
        <dbReference type="EMBL" id="SJZ40938.1"/>
    </source>
</evidence>
<dbReference type="EC" id="3.1.11.6" evidence="6"/>
<sequence length="84" mass="9195">MAKEPNLPKDVVALSFEDALKELEGIVQQLERGQVKLDEAISAYERGALLKRHCEQKLAEAKMKVEKIVFAADGSVTSQPADLG</sequence>
<dbReference type="PANTHER" id="PTHR34137:SF1">
    <property type="entry name" value="EXODEOXYRIBONUCLEASE 7 SMALL SUBUNIT"/>
    <property type="match status" value="1"/>
</dbReference>
<dbReference type="SUPFAM" id="SSF116842">
    <property type="entry name" value="XseB-like"/>
    <property type="match status" value="1"/>
</dbReference>
<evidence type="ECO:0000256" key="6">
    <source>
        <dbReference type="HAMAP-Rule" id="MF_00337"/>
    </source>
</evidence>
<dbReference type="InterPro" id="IPR037004">
    <property type="entry name" value="Exonuc_VII_ssu_sf"/>
</dbReference>
<name>A0A1T4KEP9_9HYPH</name>
<dbReference type="GO" id="GO:0008855">
    <property type="term" value="F:exodeoxyribonuclease VII activity"/>
    <property type="evidence" value="ECO:0007669"/>
    <property type="project" value="UniProtKB-UniRule"/>
</dbReference>
<dbReference type="PANTHER" id="PTHR34137">
    <property type="entry name" value="EXODEOXYRIBONUCLEASE 7 SMALL SUBUNIT"/>
    <property type="match status" value="1"/>
</dbReference>
<accession>A0A1T4KEP9</accession>
<keyword evidence="3 6" id="KW-0540">Nuclease</keyword>
<dbReference type="RefSeq" id="WP_085932604.1">
    <property type="nucleotide sequence ID" value="NZ_FUWJ01000001.1"/>
</dbReference>
<dbReference type="GO" id="GO:0006308">
    <property type="term" value="P:DNA catabolic process"/>
    <property type="evidence" value="ECO:0007669"/>
    <property type="project" value="UniProtKB-UniRule"/>
</dbReference>
<dbReference type="Proteomes" id="UP000190092">
    <property type="component" value="Unassembled WGS sequence"/>
</dbReference>
<dbReference type="Gene3D" id="1.10.287.1040">
    <property type="entry name" value="Exonuclease VII, small subunit"/>
    <property type="match status" value="1"/>
</dbReference>
<keyword evidence="4 6" id="KW-0378">Hydrolase</keyword>
<dbReference type="Pfam" id="PF02609">
    <property type="entry name" value="Exonuc_VII_S"/>
    <property type="match status" value="1"/>
</dbReference>
<dbReference type="AlphaFoldDB" id="A0A1T4KEP9"/>
<reference evidence="8" key="1">
    <citation type="submission" date="2017-02" db="EMBL/GenBank/DDBJ databases">
        <authorList>
            <person name="Varghese N."/>
            <person name="Submissions S."/>
        </authorList>
    </citation>
    <scope>NUCLEOTIDE SEQUENCE [LARGE SCALE GENOMIC DNA]</scope>
    <source>
        <strain evidence="8">ATCC 27094</strain>
    </source>
</reference>
<keyword evidence="2 6" id="KW-0963">Cytoplasm</keyword>
<dbReference type="STRING" id="225324.SAMN02745126_00924"/>
<keyword evidence="5 6" id="KW-0269">Exonuclease</keyword>
<evidence type="ECO:0000256" key="3">
    <source>
        <dbReference type="ARBA" id="ARBA00022722"/>
    </source>
</evidence>
<evidence type="ECO:0000313" key="8">
    <source>
        <dbReference type="Proteomes" id="UP000190092"/>
    </source>
</evidence>
<evidence type="ECO:0000256" key="5">
    <source>
        <dbReference type="ARBA" id="ARBA00022839"/>
    </source>
</evidence>
<dbReference type="NCBIfam" id="NF002139">
    <property type="entry name" value="PRK00977.1-3"/>
    <property type="match status" value="1"/>
</dbReference>
<dbReference type="GO" id="GO:0009318">
    <property type="term" value="C:exodeoxyribonuclease VII complex"/>
    <property type="evidence" value="ECO:0007669"/>
    <property type="project" value="UniProtKB-UniRule"/>
</dbReference>
<dbReference type="HAMAP" id="MF_00337">
    <property type="entry name" value="Exonuc_7_S"/>
    <property type="match status" value="1"/>
</dbReference>
<comment type="similarity">
    <text evidence="1 6">Belongs to the XseB family.</text>
</comment>
<dbReference type="EMBL" id="FUWJ01000001">
    <property type="protein sequence ID" value="SJZ40938.1"/>
    <property type="molecule type" value="Genomic_DNA"/>
</dbReference>
<evidence type="ECO:0000256" key="4">
    <source>
        <dbReference type="ARBA" id="ARBA00022801"/>
    </source>
</evidence>
<evidence type="ECO:0000256" key="2">
    <source>
        <dbReference type="ARBA" id="ARBA00022490"/>
    </source>
</evidence>
<dbReference type="NCBIfam" id="TIGR01280">
    <property type="entry name" value="xseB"/>
    <property type="match status" value="1"/>
</dbReference>
<comment type="subunit">
    <text evidence="6">Heterooligomer composed of large and small subunits.</text>
</comment>
<keyword evidence="8" id="KW-1185">Reference proteome</keyword>
<comment type="catalytic activity">
    <reaction evidence="6">
        <text>Exonucleolytic cleavage in either 5'- to 3'- or 3'- to 5'-direction to yield nucleoside 5'-phosphates.</text>
        <dbReference type="EC" id="3.1.11.6"/>
    </reaction>
</comment>
<comment type="function">
    <text evidence="6">Bidirectionally degrades single-stranded DNA into large acid-insoluble oligonucleotides, which are then degraded further into small acid-soluble oligonucleotides.</text>
</comment>
<dbReference type="GO" id="GO:0005829">
    <property type="term" value="C:cytosol"/>
    <property type="evidence" value="ECO:0007669"/>
    <property type="project" value="TreeGrafter"/>
</dbReference>
<organism evidence="7 8">
    <name type="scientific">Enhydrobacter aerosaccus</name>
    <dbReference type="NCBI Taxonomy" id="225324"/>
    <lineage>
        <taxon>Bacteria</taxon>
        <taxon>Pseudomonadati</taxon>
        <taxon>Pseudomonadota</taxon>
        <taxon>Alphaproteobacteria</taxon>
        <taxon>Hyphomicrobiales</taxon>
        <taxon>Enhydrobacter</taxon>
    </lineage>
</organism>
<proteinExistence type="inferred from homology"/>
<gene>
    <name evidence="6" type="primary">xseB</name>
    <name evidence="7" type="ORF">SAMN02745126_00924</name>
</gene>
<comment type="subcellular location">
    <subcellularLocation>
        <location evidence="6">Cytoplasm</location>
    </subcellularLocation>
</comment>